<comment type="caution">
    <text evidence="5">The sequence shown here is derived from an EMBL/GenBank/DDBJ whole genome shotgun (WGS) entry which is preliminary data.</text>
</comment>
<keyword evidence="3" id="KW-0804">Transcription</keyword>
<evidence type="ECO:0000313" key="5">
    <source>
        <dbReference type="EMBL" id="CAD2204553.1"/>
    </source>
</evidence>
<dbReference type="SUPFAM" id="SSF55945">
    <property type="entry name" value="TATA-box binding protein-like"/>
    <property type="match status" value="2"/>
</dbReference>
<dbReference type="GO" id="GO:0003677">
    <property type="term" value="F:DNA binding"/>
    <property type="evidence" value="ECO:0007669"/>
    <property type="project" value="UniProtKB-KW"/>
</dbReference>
<dbReference type="CDD" id="cd00652">
    <property type="entry name" value="TBP_TLF"/>
    <property type="match status" value="1"/>
</dbReference>
<dbReference type="InterPro" id="IPR000814">
    <property type="entry name" value="TBP"/>
</dbReference>
<evidence type="ECO:0000313" key="4">
    <source>
        <dbReference type="EMBL" id="CAD2186273.1"/>
    </source>
</evidence>
<dbReference type="AlphaFoldDB" id="A0A6V7XYW4"/>
<dbReference type="Pfam" id="PF00352">
    <property type="entry name" value="TBP"/>
    <property type="match status" value="2"/>
</dbReference>
<protein>
    <submittedName>
        <fullName evidence="5">Uncharacterized protein</fullName>
    </submittedName>
</protein>
<comment type="similarity">
    <text evidence="1">Belongs to the TBP family.</text>
</comment>
<reference evidence="5 6" key="1">
    <citation type="submission" date="2020-08" db="EMBL/GenBank/DDBJ databases">
        <authorList>
            <person name="Koutsovoulos G."/>
            <person name="Danchin GJ E."/>
        </authorList>
    </citation>
    <scope>NUCLEOTIDE SEQUENCE [LARGE SCALE GENOMIC DNA]</scope>
</reference>
<accession>A0A6V7XYW4</accession>
<evidence type="ECO:0000256" key="2">
    <source>
        <dbReference type="ARBA" id="ARBA00023125"/>
    </source>
</evidence>
<dbReference type="PANTHER" id="PTHR10126">
    <property type="entry name" value="TATA-BOX BINDING PROTEIN"/>
    <property type="match status" value="1"/>
</dbReference>
<proteinExistence type="inferred from homology"/>
<evidence type="ECO:0000256" key="3">
    <source>
        <dbReference type="ARBA" id="ARBA00023163"/>
    </source>
</evidence>
<dbReference type="EMBL" id="CAJEWN010002619">
    <property type="protein sequence ID" value="CAD2204553.1"/>
    <property type="molecule type" value="Genomic_DNA"/>
</dbReference>
<evidence type="ECO:0000313" key="6">
    <source>
        <dbReference type="Proteomes" id="UP000580250"/>
    </source>
</evidence>
<organism evidence="5 6">
    <name type="scientific">Meloidogyne enterolobii</name>
    <name type="common">Root-knot nematode worm</name>
    <name type="synonym">Meloidogyne mayaguensis</name>
    <dbReference type="NCBI Taxonomy" id="390850"/>
    <lineage>
        <taxon>Eukaryota</taxon>
        <taxon>Metazoa</taxon>
        <taxon>Ecdysozoa</taxon>
        <taxon>Nematoda</taxon>
        <taxon>Chromadorea</taxon>
        <taxon>Rhabditida</taxon>
        <taxon>Tylenchina</taxon>
        <taxon>Tylenchomorpha</taxon>
        <taxon>Tylenchoidea</taxon>
        <taxon>Meloidogynidae</taxon>
        <taxon>Meloidogyninae</taxon>
        <taxon>Meloidogyne</taxon>
    </lineage>
</organism>
<evidence type="ECO:0000256" key="1">
    <source>
        <dbReference type="ARBA" id="ARBA00005560"/>
    </source>
</evidence>
<dbReference type="OrthoDB" id="2127950at2759"/>
<dbReference type="InterPro" id="IPR012295">
    <property type="entry name" value="TBP_dom_sf"/>
</dbReference>
<dbReference type="EMBL" id="CAJEWN010000580">
    <property type="protein sequence ID" value="CAD2186273.1"/>
    <property type="molecule type" value="Genomic_DNA"/>
</dbReference>
<dbReference type="Gene3D" id="3.30.310.10">
    <property type="entry name" value="TATA-Binding Protein"/>
    <property type="match status" value="2"/>
</dbReference>
<name>A0A6V7XYW4_MELEN</name>
<gene>
    <name evidence="4" type="ORF">MENT_LOCUS38755</name>
    <name evidence="5" type="ORF">MENT_LOCUS58301</name>
</gene>
<dbReference type="GO" id="GO:0006352">
    <property type="term" value="P:DNA-templated transcription initiation"/>
    <property type="evidence" value="ECO:0007669"/>
    <property type="project" value="InterPro"/>
</dbReference>
<sequence length="204" mass="22914">MYQKAFLQNIVSTAQLIEGTNKIDLQSLANKISEAKYHPKRFSALTIKLKYPMKATGLLFSNGRIVCVGTKSVKDSEIAIRHFVQIIKEAISISIEMRGFRIQNVVSSFSFPGPLNLPALYDSMRYAPPIWLAKHISYNPEFFPGMCLRLKESRAVIIVFTTGKCIITGAKSEEEIYSTQNKIYNSISAFIKNKSKNACVNFSS</sequence>
<keyword evidence="2" id="KW-0238">DNA-binding</keyword>
<dbReference type="Proteomes" id="UP000580250">
    <property type="component" value="Unassembled WGS sequence"/>
</dbReference>